<accession>A0A182W8H8</accession>
<feature type="domain" description="AMP-binding enzyme C-terminal" evidence="2">
    <location>
        <begin position="373"/>
        <end position="445"/>
    </location>
</feature>
<dbReference type="PANTHER" id="PTHR44394:SF1">
    <property type="entry name" value="BETA-ALANINE-ACTIVATING ENZYME"/>
    <property type="match status" value="1"/>
</dbReference>
<dbReference type="InterPro" id="IPR042099">
    <property type="entry name" value="ANL_N_sf"/>
</dbReference>
<dbReference type="Proteomes" id="UP000075920">
    <property type="component" value="Unassembled WGS sequence"/>
</dbReference>
<dbReference type="InterPro" id="IPR011047">
    <property type="entry name" value="Quinoprotein_ADH-like_sf"/>
</dbReference>
<feature type="domain" description="AMP-dependent synthetase/ligase" evidence="1">
    <location>
        <begin position="107"/>
        <end position="312"/>
    </location>
</feature>
<feature type="domain" description="Pyrrolo-quinoline quinone repeat" evidence="3">
    <location>
        <begin position="583"/>
        <end position="931"/>
    </location>
</feature>
<evidence type="ECO:0000259" key="1">
    <source>
        <dbReference type="Pfam" id="PF00501"/>
    </source>
</evidence>
<dbReference type="GO" id="GO:0043041">
    <property type="term" value="P:amino acid activation for nonribosomal peptide biosynthetic process"/>
    <property type="evidence" value="ECO:0007669"/>
    <property type="project" value="TreeGrafter"/>
</dbReference>
<keyword evidence="5" id="KW-1185">Reference proteome</keyword>
<dbReference type="InterPro" id="IPR052091">
    <property type="entry name" value="Beta-ala_Activ/Resist"/>
</dbReference>
<dbReference type="PANTHER" id="PTHR44394">
    <property type="entry name" value="BETA-ALANINE-ACTIVATING ENZYME"/>
    <property type="match status" value="1"/>
</dbReference>
<dbReference type="Gene3D" id="3.30.300.30">
    <property type="match status" value="1"/>
</dbReference>
<dbReference type="Pfam" id="PF00501">
    <property type="entry name" value="AMP-binding"/>
    <property type="match status" value="1"/>
</dbReference>
<protein>
    <recommendedName>
        <fullName evidence="6">AMP-dependent synthetase/ligase domain-containing protein</fullName>
    </recommendedName>
</protein>
<evidence type="ECO:0000313" key="5">
    <source>
        <dbReference type="Proteomes" id="UP000075920"/>
    </source>
</evidence>
<dbReference type="Pfam" id="PF13570">
    <property type="entry name" value="Beta-prop_ACSF4"/>
    <property type="match status" value="1"/>
</dbReference>
<dbReference type="Pfam" id="PF13193">
    <property type="entry name" value="AMP-binding_C"/>
    <property type="match status" value="1"/>
</dbReference>
<dbReference type="Gene3D" id="2.130.10.10">
    <property type="entry name" value="YVTN repeat-like/Quinoprotein amine dehydrogenase"/>
    <property type="match status" value="1"/>
</dbReference>
<proteinExistence type="predicted"/>
<dbReference type="AlphaFoldDB" id="A0A182W8H8"/>
<name>A0A182W8H8_9DIPT</name>
<reference evidence="4" key="2">
    <citation type="submission" date="2020-05" db="UniProtKB">
        <authorList>
            <consortium name="EnsemblMetazoa"/>
        </authorList>
    </citation>
    <scope>IDENTIFICATION</scope>
    <source>
        <strain evidence="4">MINIMUS1</strain>
    </source>
</reference>
<dbReference type="STRING" id="112268.A0A182W8H8"/>
<organism evidence="4 5">
    <name type="scientific">Anopheles minimus</name>
    <dbReference type="NCBI Taxonomy" id="112268"/>
    <lineage>
        <taxon>Eukaryota</taxon>
        <taxon>Metazoa</taxon>
        <taxon>Ecdysozoa</taxon>
        <taxon>Arthropoda</taxon>
        <taxon>Hexapoda</taxon>
        <taxon>Insecta</taxon>
        <taxon>Pterygota</taxon>
        <taxon>Neoptera</taxon>
        <taxon>Endopterygota</taxon>
        <taxon>Diptera</taxon>
        <taxon>Nematocera</taxon>
        <taxon>Culicoidea</taxon>
        <taxon>Culicidae</taxon>
        <taxon>Anophelinae</taxon>
        <taxon>Anopheles</taxon>
    </lineage>
</organism>
<evidence type="ECO:0008006" key="6">
    <source>
        <dbReference type="Google" id="ProtNLM"/>
    </source>
</evidence>
<evidence type="ECO:0000259" key="2">
    <source>
        <dbReference type="Pfam" id="PF13193"/>
    </source>
</evidence>
<dbReference type="InterPro" id="IPR002372">
    <property type="entry name" value="PQQ_rpt_dom"/>
</dbReference>
<dbReference type="InterPro" id="IPR018391">
    <property type="entry name" value="PQQ_b-propeller_rpt"/>
</dbReference>
<dbReference type="EnsemblMetazoa" id="AMIN006652-RA">
    <property type="protein sequence ID" value="AMIN006652-PA"/>
    <property type="gene ID" value="AMIN006652"/>
</dbReference>
<evidence type="ECO:0000259" key="3">
    <source>
        <dbReference type="Pfam" id="PF13570"/>
    </source>
</evidence>
<dbReference type="InterPro" id="IPR045851">
    <property type="entry name" value="AMP-bd_C_sf"/>
</dbReference>
<dbReference type="Gene3D" id="3.40.50.12780">
    <property type="entry name" value="N-terminal domain of ligase-like"/>
    <property type="match status" value="1"/>
</dbReference>
<dbReference type="InterPro" id="IPR025110">
    <property type="entry name" value="AMP-bd_C"/>
</dbReference>
<dbReference type="SUPFAM" id="SSF56801">
    <property type="entry name" value="Acetyl-CoA synthetase-like"/>
    <property type="match status" value="1"/>
</dbReference>
<dbReference type="InterPro" id="IPR015943">
    <property type="entry name" value="WD40/YVTN_repeat-like_dom_sf"/>
</dbReference>
<sequence>MKKVAKALNEQKIVGKIVGVQLPHCPALIAAIGGIIISGNSFYCLDSQPIDQHLREYDVCAAYILQDLGSYWTCDALQMLLGLHILKLPLMLGLSLSHVESYPGLAFCVKTSGSTGRPKTVLVPKTCIMPNVHSLSRRFELCEHDVIFVCSPPTFDPFVVDVLMGLNAGATLLLVDNSIRLSATHLLAVLFPGVTVMQMTPSMFTRWNTTDMLHIIFGSETTLRILVLGGERFPIVKRSIESRVAVYNIYGITEVSCWSMIQQVPHGNESDVPLGEPLDCSIMLQLRSLDDENLQAERKIHGSTIGQLYIGSSSRICTILGKNNENYHTLRIQQPVYRSTGDVVELTPEGKYYYRDRCKRTIKRFGCRVSLSELEAVLQSHSAVQQCASCFISNQQRLVLFYTSHSNDRSIQDKLWSEIRTKLKPDHLPDELHRIEHFPLSAHGKISTDGLERIYENLKQSFNDDRISALDYFRAELSAMGIAHDRQPVKEGGNKKMKPNSSFIDRGGTSFTALRLHSTLEEKFKVPLPQLITLLIDPSSPLEMAFKYVASNVSTNNNDLVDALAQSSVPNENRLTIVGQYNLEKCIDSRPSLVLCSNVGHILTIGSHSGMLLTINIDTDAVVSRIMLPDRIECTVSFFTAENSVVYGVVGCYDGFLYCFNPLNGSIAWKYDAGAMIKCTSLVLPHNNVIVFGSYSNDYNLNCIIADHSRPILKWKVQIGTKPILALPLSLGGNDEGELILVATLDGTLATVNVATGGLLWQRTLLRNIPIFSTPVFLPEYKRIACGGVDGTFSIYEAVAGIETANYKLPGNVFSSFEILKHTHDRIHFVVGCYDRKVHCIEYLPLSGETLLPKWQIEVQSQIYATPCVIGSHYLVVCSTSGWINLINLSDGCDVEIDGALKMKGELFGTPLAHGNVIFIGCRDNFLYKLRVNV</sequence>
<dbReference type="SMART" id="SM00564">
    <property type="entry name" value="PQQ"/>
    <property type="match status" value="2"/>
</dbReference>
<dbReference type="VEuPathDB" id="VectorBase:AMIN006652"/>
<reference evidence="5" key="1">
    <citation type="submission" date="2013-03" db="EMBL/GenBank/DDBJ databases">
        <title>The Genome Sequence of Anopheles minimus MINIMUS1.</title>
        <authorList>
            <consortium name="The Broad Institute Genomics Platform"/>
            <person name="Neafsey D.E."/>
            <person name="Walton C."/>
            <person name="Walker B."/>
            <person name="Young S.K."/>
            <person name="Zeng Q."/>
            <person name="Gargeya S."/>
            <person name="Fitzgerald M."/>
            <person name="Haas B."/>
            <person name="Abouelleil A."/>
            <person name="Allen A.W."/>
            <person name="Alvarado L."/>
            <person name="Arachchi H.M."/>
            <person name="Berlin A.M."/>
            <person name="Chapman S.B."/>
            <person name="Gainer-Dewar J."/>
            <person name="Goldberg J."/>
            <person name="Griggs A."/>
            <person name="Gujja S."/>
            <person name="Hansen M."/>
            <person name="Howarth C."/>
            <person name="Imamovic A."/>
            <person name="Ireland A."/>
            <person name="Larimer J."/>
            <person name="McCowan C."/>
            <person name="Murphy C."/>
            <person name="Pearson M."/>
            <person name="Poon T.W."/>
            <person name="Priest M."/>
            <person name="Roberts A."/>
            <person name="Saif S."/>
            <person name="Shea T."/>
            <person name="Sisk P."/>
            <person name="Sykes S."/>
            <person name="Wortman J."/>
            <person name="Nusbaum C."/>
            <person name="Birren B."/>
        </authorList>
    </citation>
    <scope>NUCLEOTIDE SEQUENCE [LARGE SCALE GENOMIC DNA]</scope>
    <source>
        <strain evidence="5">MINIMUS1</strain>
    </source>
</reference>
<dbReference type="SUPFAM" id="SSF50998">
    <property type="entry name" value="Quinoprotein alcohol dehydrogenase-like"/>
    <property type="match status" value="1"/>
</dbReference>
<evidence type="ECO:0000313" key="4">
    <source>
        <dbReference type="EnsemblMetazoa" id="AMIN006652-PA"/>
    </source>
</evidence>
<dbReference type="InterPro" id="IPR000873">
    <property type="entry name" value="AMP-dep_synth/lig_dom"/>
</dbReference>